<reference evidence="11" key="1">
    <citation type="submission" date="2019-11" db="EMBL/GenBank/DDBJ databases">
        <title>The complete genome sequence of Saccharopolyspora sp. E2A.</title>
        <authorList>
            <person name="Zhang G."/>
        </authorList>
    </citation>
    <scope>NUCLEOTIDE SEQUENCE [LARGE SCALE GENOMIC DNA]</scope>
    <source>
        <strain evidence="11">E2A</strain>
    </source>
</reference>
<keyword evidence="4" id="KW-0378">Hydrolase</keyword>
<dbReference type="InterPro" id="IPR043472">
    <property type="entry name" value="Macro_dom-like"/>
</dbReference>
<evidence type="ECO:0000259" key="9">
    <source>
        <dbReference type="PROSITE" id="PS00631"/>
    </source>
</evidence>
<sequence>MRPRIWATPWSRRPAEAAAACGRVRPRPRRTLRPRHAWCRGFVRDRPAQRRAGEPWKVVVPVSSSSGPLFEAVHAGESERALPVIPTSLVEVDVVTRRRDGLPTATPVYAGESGADLASAARSWSVPESLLNAAGATSAVGSVTSLPLPDDRLGWTVGVESGRPDQWRSAGAALVRAVRERLTSASDDDSDPSDLGDALDAEYVQVMLPDAADAELISEVTLGLALGDYRFRVTGESSKPRLRKALLLVPESAEVETLRQAAARAREWAAATALARDLANAPSNFKDPAWLTGTAARLAEEVPNLSATVRHEKWLAAHDFGGVLAVGGGSSRPPRLLELRWRPPGAASAPHVVLVGKGITFDTGGISIKPAEGMHLMRTDMAGGGAVVAAMLSIARLDLPVRVTAFVPAAENHVSGSSYRPGDIVRHYGGTTTEVTNTDAEGRMVLADALAYGIEQHDPDLVVDVATLTGAMKVALGLRTGGVFASDDAVAHRVRDAGERVAENWWPMPLIADHADDVHSEIADVRQCPPGPGGVMAAMFLREFTSGRPWAHLDIAGPGRAERNYAEVVPGATGFAARTLIEVVAGMQ</sequence>
<dbReference type="InterPro" id="IPR011356">
    <property type="entry name" value="Leucine_aapep/pepB"/>
</dbReference>
<evidence type="ECO:0000256" key="6">
    <source>
        <dbReference type="ARBA" id="ARBA00049972"/>
    </source>
</evidence>
<dbReference type="PROSITE" id="PS00631">
    <property type="entry name" value="CYTOSOL_AP"/>
    <property type="match status" value="1"/>
</dbReference>
<dbReference type="GO" id="GO:0005737">
    <property type="term" value="C:cytoplasm"/>
    <property type="evidence" value="ECO:0007669"/>
    <property type="project" value="InterPro"/>
</dbReference>
<evidence type="ECO:0000256" key="2">
    <source>
        <dbReference type="ARBA" id="ARBA00022438"/>
    </source>
</evidence>
<dbReference type="Pfam" id="PF00883">
    <property type="entry name" value="Peptidase_M17"/>
    <property type="match status" value="1"/>
</dbReference>
<gene>
    <name evidence="10" type="ORF">GIY23_04340</name>
</gene>
<dbReference type="GO" id="GO:0070006">
    <property type="term" value="F:metalloaminopeptidase activity"/>
    <property type="evidence" value="ECO:0007669"/>
    <property type="project" value="InterPro"/>
</dbReference>
<keyword evidence="11" id="KW-1185">Reference proteome</keyword>
<evidence type="ECO:0000256" key="4">
    <source>
        <dbReference type="ARBA" id="ARBA00022801"/>
    </source>
</evidence>
<dbReference type="Gene3D" id="3.40.630.10">
    <property type="entry name" value="Zn peptidases"/>
    <property type="match status" value="1"/>
</dbReference>
<dbReference type="PRINTS" id="PR00481">
    <property type="entry name" value="LAMNOPPTDASE"/>
</dbReference>
<dbReference type="PANTHER" id="PTHR11963:SF23">
    <property type="entry name" value="CYTOSOL AMINOPEPTIDASE"/>
    <property type="match status" value="1"/>
</dbReference>
<dbReference type="InterPro" id="IPR000819">
    <property type="entry name" value="Peptidase_M17_C"/>
</dbReference>
<evidence type="ECO:0000256" key="3">
    <source>
        <dbReference type="ARBA" id="ARBA00022670"/>
    </source>
</evidence>
<evidence type="ECO:0000256" key="5">
    <source>
        <dbReference type="ARBA" id="ARBA00033172"/>
    </source>
</evidence>
<dbReference type="GO" id="GO:0030145">
    <property type="term" value="F:manganese ion binding"/>
    <property type="evidence" value="ECO:0007669"/>
    <property type="project" value="InterPro"/>
</dbReference>
<dbReference type="PANTHER" id="PTHR11963">
    <property type="entry name" value="LEUCINE AMINOPEPTIDASE-RELATED"/>
    <property type="match status" value="1"/>
</dbReference>
<comment type="similarity">
    <text evidence="1">Belongs to the peptidase M17 family.</text>
</comment>
<dbReference type="AlphaFoldDB" id="A0A5Q3Q6T4"/>
<evidence type="ECO:0000256" key="7">
    <source>
        <dbReference type="ARBA" id="ARBA00050021"/>
    </source>
</evidence>
<dbReference type="GO" id="GO:0006508">
    <property type="term" value="P:proteolysis"/>
    <property type="evidence" value="ECO:0007669"/>
    <property type="project" value="UniProtKB-KW"/>
</dbReference>
<keyword evidence="3" id="KW-0645">Protease</keyword>
<comment type="function">
    <text evidence="6">Presumably involved in the processing and regular turnover of intracellular proteins. Catalyzes the removal of unsubstituted N-terminal amino acids from various peptides.</text>
</comment>
<proteinExistence type="inferred from homology"/>
<evidence type="ECO:0000256" key="1">
    <source>
        <dbReference type="ARBA" id="ARBA00009528"/>
    </source>
</evidence>
<dbReference type="CDD" id="cd00433">
    <property type="entry name" value="Peptidase_M17"/>
    <property type="match status" value="1"/>
</dbReference>
<dbReference type="SUPFAM" id="SSF53187">
    <property type="entry name" value="Zn-dependent exopeptidases"/>
    <property type="match status" value="1"/>
</dbReference>
<dbReference type="Proteomes" id="UP000371041">
    <property type="component" value="Chromosome"/>
</dbReference>
<dbReference type="KEGG" id="sace:GIY23_04340"/>
<organism evidence="10 11">
    <name type="scientific">Allosaccharopolyspora coralli</name>
    <dbReference type="NCBI Taxonomy" id="2665642"/>
    <lineage>
        <taxon>Bacteria</taxon>
        <taxon>Bacillati</taxon>
        <taxon>Actinomycetota</taxon>
        <taxon>Actinomycetes</taxon>
        <taxon>Pseudonocardiales</taxon>
        <taxon>Pseudonocardiaceae</taxon>
        <taxon>Allosaccharopolyspora</taxon>
    </lineage>
</organism>
<name>A0A5Q3Q6T4_9PSEU</name>
<dbReference type="EMBL" id="CP045929">
    <property type="protein sequence ID" value="QGK68874.1"/>
    <property type="molecule type" value="Genomic_DNA"/>
</dbReference>
<accession>A0A5Q3Q6T4</accession>
<evidence type="ECO:0000313" key="11">
    <source>
        <dbReference type="Proteomes" id="UP000371041"/>
    </source>
</evidence>
<dbReference type="Gene3D" id="3.40.220.10">
    <property type="entry name" value="Leucine Aminopeptidase, subunit E, domain 1"/>
    <property type="match status" value="1"/>
</dbReference>
<keyword evidence="2" id="KW-0031">Aminopeptidase</keyword>
<protein>
    <recommendedName>
        <fullName evidence="7">Probable cytosol aminopeptidase</fullName>
    </recommendedName>
    <alternativeName>
        <fullName evidence="8">Leucine aminopeptidase</fullName>
    </alternativeName>
    <alternativeName>
        <fullName evidence="5">Leucyl aminopeptidase</fullName>
    </alternativeName>
</protein>
<evidence type="ECO:0000313" key="10">
    <source>
        <dbReference type="EMBL" id="QGK68874.1"/>
    </source>
</evidence>
<evidence type="ECO:0000256" key="8">
    <source>
        <dbReference type="ARBA" id="ARBA00050061"/>
    </source>
</evidence>
<feature type="domain" description="Cytosol aminopeptidase" evidence="9">
    <location>
        <begin position="437"/>
        <end position="444"/>
    </location>
</feature>